<keyword evidence="1" id="KW-0812">Transmembrane</keyword>
<dbReference type="RefSeq" id="WP_235050960.1">
    <property type="nucleotide sequence ID" value="NZ_JAKFHA010000002.1"/>
</dbReference>
<evidence type="ECO:0000256" key="1">
    <source>
        <dbReference type="SAM" id="Phobius"/>
    </source>
</evidence>
<proteinExistence type="predicted"/>
<keyword evidence="1" id="KW-0472">Membrane</keyword>
<feature type="transmembrane region" description="Helical" evidence="1">
    <location>
        <begin position="96"/>
        <end position="114"/>
    </location>
</feature>
<feature type="transmembrane region" description="Helical" evidence="1">
    <location>
        <begin position="126"/>
        <end position="150"/>
    </location>
</feature>
<gene>
    <name evidence="2" type="ORF">LZ495_06295</name>
</gene>
<dbReference type="EMBL" id="JAKFHA010000002">
    <property type="protein sequence ID" value="MCF2526828.1"/>
    <property type="molecule type" value="Genomic_DNA"/>
</dbReference>
<organism evidence="2 3">
    <name type="scientific">Yinghuangia soli</name>
    <dbReference type="NCBI Taxonomy" id="2908204"/>
    <lineage>
        <taxon>Bacteria</taxon>
        <taxon>Bacillati</taxon>
        <taxon>Actinomycetota</taxon>
        <taxon>Actinomycetes</taxon>
        <taxon>Kitasatosporales</taxon>
        <taxon>Streptomycetaceae</taxon>
        <taxon>Yinghuangia</taxon>
    </lineage>
</organism>
<keyword evidence="1" id="KW-1133">Transmembrane helix</keyword>
<evidence type="ECO:0000313" key="3">
    <source>
        <dbReference type="Proteomes" id="UP001165378"/>
    </source>
</evidence>
<sequence length="181" mass="19834">MKRNIPISTASLLIAVGPSRGPGRCNNPNDPYPRPPIAGLGVQRPVAGRCPKPGPAARSPDTEYVMRLTVLTAVTGLLVLVFIFELLRRRQLREKYAVLWLSVGIVIVPLGLFPRLLDGIASSVGVAYGISLVLFLGIVFLLLVCIHLSWEASRLEEETRTLAEEVALIKTEMSKREHSND</sequence>
<dbReference type="Proteomes" id="UP001165378">
    <property type="component" value="Unassembled WGS sequence"/>
</dbReference>
<dbReference type="Pfam" id="PF10066">
    <property type="entry name" value="DUF2304"/>
    <property type="match status" value="1"/>
</dbReference>
<evidence type="ECO:0000313" key="2">
    <source>
        <dbReference type="EMBL" id="MCF2526828.1"/>
    </source>
</evidence>
<dbReference type="AlphaFoldDB" id="A0AA41TXG8"/>
<accession>A0AA41TXG8</accession>
<protein>
    <submittedName>
        <fullName evidence="2">DUF2304 domain-containing protein</fullName>
    </submittedName>
</protein>
<comment type="caution">
    <text evidence="2">The sequence shown here is derived from an EMBL/GenBank/DDBJ whole genome shotgun (WGS) entry which is preliminary data.</text>
</comment>
<reference evidence="2" key="1">
    <citation type="submission" date="2022-01" db="EMBL/GenBank/DDBJ databases">
        <title>Genome-Based Taxonomic Classification of the Phylum Actinobacteria.</title>
        <authorList>
            <person name="Gao Y."/>
        </authorList>
    </citation>
    <scope>NUCLEOTIDE SEQUENCE</scope>
    <source>
        <strain evidence="2">KLBMP 8922</strain>
    </source>
</reference>
<name>A0AA41TXG8_9ACTN</name>
<dbReference type="InterPro" id="IPR019277">
    <property type="entry name" value="DUF2304"/>
</dbReference>
<keyword evidence="3" id="KW-1185">Reference proteome</keyword>
<feature type="transmembrane region" description="Helical" evidence="1">
    <location>
        <begin position="64"/>
        <end position="84"/>
    </location>
</feature>